<proteinExistence type="predicted"/>
<dbReference type="RefSeq" id="WP_196203046.1">
    <property type="nucleotide sequence ID" value="NZ_JADPUN010000198.1"/>
</dbReference>
<name>A0ABS0GZ65_9ACTN</name>
<keyword evidence="2" id="KW-0812">Transmembrane</keyword>
<evidence type="ECO:0000256" key="2">
    <source>
        <dbReference type="SAM" id="Phobius"/>
    </source>
</evidence>
<feature type="transmembrane region" description="Helical" evidence="2">
    <location>
        <begin position="88"/>
        <end position="105"/>
    </location>
</feature>
<accession>A0ABS0GZ65</accession>
<dbReference type="EMBL" id="JADPUN010000198">
    <property type="protein sequence ID" value="MBF9131510.1"/>
    <property type="molecule type" value="Genomic_DNA"/>
</dbReference>
<feature type="region of interest" description="Disordered" evidence="1">
    <location>
        <begin position="1"/>
        <end position="48"/>
    </location>
</feature>
<dbReference type="Gene3D" id="3.40.720.10">
    <property type="entry name" value="Alkaline Phosphatase, subunit A"/>
    <property type="match status" value="1"/>
</dbReference>
<keyword evidence="2" id="KW-1133">Transmembrane helix</keyword>
<protein>
    <submittedName>
        <fullName evidence="3">Sulfatase</fullName>
    </submittedName>
</protein>
<feature type="compositionally biased region" description="Basic and acidic residues" evidence="1">
    <location>
        <begin position="9"/>
        <end position="18"/>
    </location>
</feature>
<keyword evidence="4" id="KW-1185">Reference proteome</keyword>
<comment type="caution">
    <text evidence="3">The sequence shown here is derived from an EMBL/GenBank/DDBJ whole genome shotgun (WGS) entry which is preliminary data.</text>
</comment>
<keyword evidence="2" id="KW-0472">Membrane</keyword>
<reference evidence="3 4" key="1">
    <citation type="submission" date="2020-11" db="EMBL/GenBank/DDBJ databases">
        <title>A novel isolate from a Black sea contaminated sediment with potential to produce alkanes: Plantactinospora alkalitolerans sp. nov.</title>
        <authorList>
            <person name="Carro L."/>
            <person name="Veyisoglu A."/>
            <person name="Guven K."/>
            <person name="Schumann P."/>
            <person name="Klenk H.-P."/>
            <person name="Sahin N."/>
        </authorList>
    </citation>
    <scope>NUCLEOTIDE SEQUENCE [LARGE SCALE GENOMIC DNA]</scope>
    <source>
        <strain evidence="3 4">S1510</strain>
    </source>
</reference>
<evidence type="ECO:0000256" key="1">
    <source>
        <dbReference type="SAM" id="MobiDB-lite"/>
    </source>
</evidence>
<dbReference type="InterPro" id="IPR017850">
    <property type="entry name" value="Alkaline_phosphatase_core_sf"/>
</dbReference>
<evidence type="ECO:0000313" key="4">
    <source>
        <dbReference type="Proteomes" id="UP000638560"/>
    </source>
</evidence>
<dbReference type="Proteomes" id="UP000638560">
    <property type="component" value="Unassembled WGS sequence"/>
</dbReference>
<sequence>MSFFTRSRQVLDQERAQDADVPAEDAAGEDMSGEDVSAKDAAGEGVTGRRRGRGRAVAAGLTTTLACLLVLFALLAPNRIGQLTPGEFLRIPAEGLLGVALVLVLPARARRIVAVPIGVLLGLLTIVKLVDMGFYAALARPFNPVLDWISIEAAVGFLTDSAGRVGAIAAVIGAVLLAIAVPVLMTLSVLRLTRLVVRHRSTSTHTVTALGAACVACAVFGVQIVPDVPVGTLAYDRVLQARAGFQDQKVFATEADVDAFRDTPGDRLLTALRGKDVIVAFVESYGRDAVEDPEFASQVGTVLDSGNARLNAAGYTARSGWLTSPTAGGGSWLAHATLLSGLWIDNQQRYNNLVGSDRLTLNGAFQRAQWRTVGVMPAINQAWPEGAFFRYDQIYPGPELGYRGPKFSYAPMPDQYTLSAFERAEHAKPNRPRVMATIPLVSSHAPWAPIPQLVDWRDVGDGSVFGPIAAAGESPDEVWRDNRRVRTEYRRAIEYSLNTLVSYVETYGDDNLVLVFLGDHQAAPMVTGEGASRDVPITIVAHDRAVLDRISGWGWQDGLRPGPQTPVWPMDAFRDRFLTAFGP</sequence>
<feature type="transmembrane region" description="Helical" evidence="2">
    <location>
        <begin position="56"/>
        <end position="76"/>
    </location>
</feature>
<feature type="transmembrane region" description="Helical" evidence="2">
    <location>
        <begin position="202"/>
        <end position="225"/>
    </location>
</feature>
<organism evidence="3 4">
    <name type="scientific">Plantactinospora alkalitolerans</name>
    <dbReference type="NCBI Taxonomy" id="2789879"/>
    <lineage>
        <taxon>Bacteria</taxon>
        <taxon>Bacillati</taxon>
        <taxon>Actinomycetota</taxon>
        <taxon>Actinomycetes</taxon>
        <taxon>Micromonosporales</taxon>
        <taxon>Micromonosporaceae</taxon>
        <taxon>Plantactinospora</taxon>
    </lineage>
</organism>
<evidence type="ECO:0000313" key="3">
    <source>
        <dbReference type="EMBL" id="MBF9131510.1"/>
    </source>
</evidence>
<dbReference type="SUPFAM" id="SSF53649">
    <property type="entry name" value="Alkaline phosphatase-like"/>
    <property type="match status" value="1"/>
</dbReference>
<feature type="transmembrane region" description="Helical" evidence="2">
    <location>
        <begin position="112"/>
        <end position="138"/>
    </location>
</feature>
<feature type="compositionally biased region" description="Acidic residues" evidence="1">
    <location>
        <begin position="21"/>
        <end position="33"/>
    </location>
</feature>
<gene>
    <name evidence="3" type="ORF">I0C86_21465</name>
</gene>
<feature type="transmembrane region" description="Helical" evidence="2">
    <location>
        <begin position="167"/>
        <end position="190"/>
    </location>
</feature>